<feature type="compositionally biased region" description="Low complexity" evidence="1">
    <location>
        <begin position="124"/>
        <end position="133"/>
    </location>
</feature>
<gene>
    <name evidence="2" type="primary">USP24</name>
    <name evidence="2" type="ORF">AWC38_SpisGene22659</name>
</gene>
<keyword evidence="2" id="KW-0378">Hydrolase</keyword>
<dbReference type="EMBL" id="LSMT01001021">
    <property type="protein sequence ID" value="PFX13271.1"/>
    <property type="molecule type" value="Genomic_DNA"/>
</dbReference>
<name>A0A2B4R6K9_STYPI</name>
<protein>
    <submittedName>
        <fullName evidence="2">Ubiquitin carboxyl-terminal hydrolase 24</fullName>
    </submittedName>
</protein>
<proteinExistence type="predicted"/>
<dbReference type="OrthoDB" id="289038at2759"/>
<dbReference type="Proteomes" id="UP000225706">
    <property type="component" value="Unassembled WGS sequence"/>
</dbReference>
<dbReference type="AlphaFoldDB" id="A0A2B4R6K9"/>
<keyword evidence="3" id="KW-1185">Reference proteome</keyword>
<sequence length="238" mass="26991">MKIRAIVDDGNVLGLYHLNFGSVFRNFANDSENKEKWYKFNVIFVEEFEMNEETLEAECLGGTYKAAVYDTVNSYPETRHRYWKGHMLFYESSDKLNSQYGSAADGSGLVRHDIGLRSPPPSPSSSSISSSSGPPSPIRTDGLNQLTALLQRGEKKAFSRKKCQLLSREWFTLKIFNSCKIEMFITWITSDLSSTWHLAMRTQTEEWCSCVGAIVKNNSEACVWFVNFLAGERGKGYI</sequence>
<feature type="region of interest" description="Disordered" evidence="1">
    <location>
        <begin position="112"/>
        <end position="137"/>
    </location>
</feature>
<dbReference type="GO" id="GO:0016787">
    <property type="term" value="F:hydrolase activity"/>
    <property type="evidence" value="ECO:0007669"/>
    <property type="project" value="UniProtKB-KW"/>
</dbReference>
<organism evidence="2 3">
    <name type="scientific">Stylophora pistillata</name>
    <name type="common">Smooth cauliflower coral</name>
    <dbReference type="NCBI Taxonomy" id="50429"/>
    <lineage>
        <taxon>Eukaryota</taxon>
        <taxon>Metazoa</taxon>
        <taxon>Cnidaria</taxon>
        <taxon>Anthozoa</taxon>
        <taxon>Hexacorallia</taxon>
        <taxon>Scleractinia</taxon>
        <taxon>Astrocoeniina</taxon>
        <taxon>Pocilloporidae</taxon>
        <taxon>Stylophora</taxon>
    </lineage>
</organism>
<evidence type="ECO:0000313" key="3">
    <source>
        <dbReference type="Proteomes" id="UP000225706"/>
    </source>
</evidence>
<comment type="caution">
    <text evidence="2">The sequence shown here is derived from an EMBL/GenBank/DDBJ whole genome shotgun (WGS) entry which is preliminary data.</text>
</comment>
<feature type="non-terminal residue" evidence="2">
    <location>
        <position position="238"/>
    </location>
</feature>
<dbReference type="STRING" id="50429.A0A2B4R6K9"/>
<evidence type="ECO:0000313" key="2">
    <source>
        <dbReference type="EMBL" id="PFX13271.1"/>
    </source>
</evidence>
<accession>A0A2B4R6K9</accession>
<evidence type="ECO:0000256" key="1">
    <source>
        <dbReference type="SAM" id="MobiDB-lite"/>
    </source>
</evidence>
<reference evidence="3" key="1">
    <citation type="journal article" date="2017" name="bioRxiv">
        <title>Comparative analysis of the genomes of Stylophora pistillata and Acropora digitifera provides evidence for extensive differences between species of corals.</title>
        <authorList>
            <person name="Voolstra C.R."/>
            <person name="Li Y."/>
            <person name="Liew Y.J."/>
            <person name="Baumgarten S."/>
            <person name="Zoccola D."/>
            <person name="Flot J.-F."/>
            <person name="Tambutte S."/>
            <person name="Allemand D."/>
            <person name="Aranda M."/>
        </authorList>
    </citation>
    <scope>NUCLEOTIDE SEQUENCE [LARGE SCALE GENOMIC DNA]</scope>
</reference>